<dbReference type="InterPro" id="IPR020476">
    <property type="entry name" value="Nudix_hydrolase"/>
</dbReference>
<gene>
    <name evidence="4" type="ORF">A3D99_03255</name>
</gene>
<dbReference type="CDD" id="cd04678">
    <property type="entry name" value="NUDIX_MTH2_Nudt15"/>
    <property type="match status" value="1"/>
</dbReference>
<dbReference type="GO" id="GO:0005829">
    <property type="term" value="C:cytosol"/>
    <property type="evidence" value="ECO:0007669"/>
    <property type="project" value="TreeGrafter"/>
</dbReference>
<reference evidence="4 5" key="1">
    <citation type="journal article" date="2016" name="Nat. Commun.">
        <title>Thousands of microbial genomes shed light on interconnected biogeochemical processes in an aquifer system.</title>
        <authorList>
            <person name="Anantharaman K."/>
            <person name="Brown C.T."/>
            <person name="Hug L.A."/>
            <person name="Sharon I."/>
            <person name="Castelle C.J."/>
            <person name="Probst A.J."/>
            <person name="Thomas B.C."/>
            <person name="Singh A."/>
            <person name="Wilkins M.J."/>
            <person name="Karaoz U."/>
            <person name="Brodie E.L."/>
            <person name="Williams K.H."/>
            <person name="Hubbard S.S."/>
            <person name="Banfield J.F."/>
        </authorList>
    </citation>
    <scope>NUCLEOTIDE SEQUENCE [LARGE SCALE GENOMIC DNA]</scope>
</reference>
<evidence type="ECO:0000256" key="2">
    <source>
        <dbReference type="RuleBase" id="RU003476"/>
    </source>
</evidence>
<dbReference type="Pfam" id="PF00293">
    <property type="entry name" value="NUDIX"/>
    <property type="match status" value="1"/>
</dbReference>
<dbReference type="GO" id="GO:0006203">
    <property type="term" value="P:dGTP catabolic process"/>
    <property type="evidence" value="ECO:0007669"/>
    <property type="project" value="TreeGrafter"/>
</dbReference>
<evidence type="ECO:0000259" key="3">
    <source>
        <dbReference type="PROSITE" id="PS51462"/>
    </source>
</evidence>
<proteinExistence type="inferred from homology"/>
<dbReference type="InterPro" id="IPR000086">
    <property type="entry name" value="NUDIX_hydrolase_dom"/>
</dbReference>
<feature type="domain" description="Nudix hydrolase" evidence="3">
    <location>
        <begin position="3"/>
        <end position="139"/>
    </location>
</feature>
<protein>
    <recommendedName>
        <fullName evidence="3">Nudix hydrolase domain-containing protein</fullName>
    </recommendedName>
</protein>
<dbReference type="PANTHER" id="PTHR16099">
    <property type="entry name" value="8-OXO-DGTP DIPHOSPHATES NUDT15"/>
    <property type="match status" value="1"/>
</dbReference>
<organism evidence="4 5">
    <name type="scientific">Candidatus Andersenbacteria bacterium RIFCSPHIGHO2_12_FULL_45_11</name>
    <dbReference type="NCBI Taxonomy" id="1797281"/>
    <lineage>
        <taxon>Bacteria</taxon>
        <taxon>Candidatus Anderseniibacteriota</taxon>
    </lineage>
</organism>
<dbReference type="PRINTS" id="PR00502">
    <property type="entry name" value="NUDIXFAMILY"/>
</dbReference>
<comment type="similarity">
    <text evidence="2">Belongs to the Nudix hydrolase family.</text>
</comment>
<dbReference type="EMBL" id="MHHR01000013">
    <property type="protein sequence ID" value="OGY34486.1"/>
    <property type="molecule type" value="Genomic_DNA"/>
</dbReference>
<evidence type="ECO:0000313" key="4">
    <source>
        <dbReference type="EMBL" id="OGY34486.1"/>
    </source>
</evidence>
<dbReference type="Proteomes" id="UP000177528">
    <property type="component" value="Unassembled WGS sequence"/>
</dbReference>
<dbReference type="PROSITE" id="PS00893">
    <property type="entry name" value="NUDIX_BOX"/>
    <property type="match status" value="1"/>
</dbReference>
<dbReference type="InterPro" id="IPR020084">
    <property type="entry name" value="NUDIX_hydrolase_CS"/>
</dbReference>
<keyword evidence="1 2" id="KW-0378">Hydrolase</keyword>
<dbReference type="GO" id="GO:0035539">
    <property type="term" value="F:8-oxo-7,8-dihydrodeoxyguanosine triphosphate pyrophosphatase activity"/>
    <property type="evidence" value="ECO:0007669"/>
    <property type="project" value="TreeGrafter"/>
</dbReference>
<dbReference type="AlphaFoldDB" id="A0A1G1X386"/>
<sequence length="148" mass="16480">MTGSVASVGVGVIITKNDKVLLIKRTGSHGVGTWSCPGGHIDFGESIEQCAMRETKEETGLEIENIRFKAMTNDIFTSEHKHYVTIWVAGEHRGGIQQIASHEATELSWFEWNNLPKPLFLPMQNLVEGKYYPLSSQVPQDEIPAVLK</sequence>
<evidence type="ECO:0000313" key="5">
    <source>
        <dbReference type="Proteomes" id="UP000177528"/>
    </source>
</evidence>
<comment type="caution">
    <text evidence="4">The sequence shown here is derived from an EMBL/GenBank/DDBJ whole genome shotgun (WGS) entry which is preliminary data.</text>
</comment>
<dbReference type="Gene3D" id="3.90.79.10">
    <property type="entry name" value="Nucleoside Triphosphate Pyrophosphohydrolase"/>
    <property type="match status" value="1"/>
</dbReference>
<dbReference type="PROSITE" id="PS51462">
    <property type="entry name" value="NUDIX"/>
    <property type="match status" value="1"/>
</dbReference>
<dbReference type="PANTHER" id="PTHR16099:SF5">
    <property type="entry name" value="NUCLEOTIDE TRIPHOSPHATE DIPHOSPHATASE NUDT15"/>
    <property type="match status" value="1"/>
</dbReference>
<dbReference type="FunFam" id="3.90.79.10:FF:000060">
    <property type="entry name" value="Nudix hydrolase 1"/>
    <property type="match status" value="1"/>
</dbReference>
<accession>A0A1G1X386</accession>
<evidence type="ECO:0000256" key="1">
    <source>
        <dbReference type="ARBA" id="ARBA00022801"/>
    </source>
</evidence>
<dbReference type="InterPro" id="IPR015797">
    <property type="entry name" value="NUDIX_hydrolase-like_dom_sf"/>
</dbReference>
<dbReference type="SUPFAM" id="SSF55811">
    <property type="entry name" value="Nudix"/>
    <property type="match status" value="1"/>
</dbReference>
<name>A0A1G1X386_9BACT</name>